<dbReference type="Proteomes" id="UP000321155">
    <property type="component" value="Unassembled WGS sequence"/>
</dbReference>
<proteinExistence type="predicted"/>
<name>A0ABQ0X1R6_9MICC</name>
<evidence type="ECO:0000313" key="7">
    <source>
        <dbReference type="Proteomes" id="UP000321155"/>
    </source>
</evidence>
<dbReference type="EMBL" id="BJZR01000009">
    <property type="protein sequence ID" value="GEO91272.1"/>
    <property type="molecule type" value="Genomic_DNA"/>
</dbReference>
<keyword evidence="4" id="KW-0663">Pyridoxal phosphate</keyword>
<sequence length="412" mass="43740">MSGTARAGRTGAPGLPDPAALFARRAEGFRPSPVRAVFEIAMRPGMISLAGGNPDTGALPHAVLAGTAARLLAERGSEVLQYGSGAGIERLPELVCRLMDLEGAATDPGRIQITAGSQAGIDLVVKLFCDPGDVVVAEGPTYVGALGVFGSYEVAVSHVDVDDDGLDPEAVAERIDALRATGRTVKLVYTVPTFHNPTGVTLGEERRRRLVAVCAERGVVVLEDDPYGLLGFDREHRLPSLYSLDPETVVHLGSFSKIFSPGLRVGWIAASPAVRARLQIAAEAVTIHPSVLGQELAAEYVGGEHWRPALDRAVARYRSRCAAMMAALEEHMPEGVRWTRPAGGFFTWLDLDPARAHGDLLHRAIDHGVVVVPGGACYADGRPSTSLRLAFSAAAEEDIAEGVRRLGRMLRA</sequence>
<keyword evidence="2" id="KW-0032">Aminotransferase</keyword>
<keyword evidence="3" id="KW-0808">Transferase</keyword>
<dbReference type="PANTHER" id="PTHR42790">
    <property type="entry name" value="AMINOTRANSFERASE"/>
    <property type="match status" value="1"/>
</dbReference>
<gene>
    <name evidence="6" type="primary">avtA</name>
    <name evidence="6" type="ORF">KFL01_05780</name>
</gene>
<dbReference type="Pfam" id="PF00155">
    <property type="entry name" value="Aminotran_1_2"/>
    <property type="match status" value="1"/>
</dbReference>
<organism evidence="6 7">
    <name type="scientific">Kocuria flava</name>
    <dbReference type="NCBI Taxonomy" id="446860"/>
    <lineage>
        <taxon>Bacteria</taxon>
        <taxon>Bacillati</taxon>
        <taxon>Actinomycetota</taxon>
        <taxon>Actinomycetes</taxon>
        <taxon>Micrococcales</taxon>
        <taxon>Micrococcaceae</taxon>
        <taxon>Kocuria</taxon>
    </lineage>
</organism>
<dbReference type="Gene3D" id="3.90.1150.10">
    <property type="entry name" value="Aspartate Aminotransferase, domain 1"/>
    <property type="match status" value="1"/>
</dbReference>
<dbReference type="RefSeq" id="WP_083529261.1">
    <property type="nucleotide sequence ID" value="NZ_BJZR01000009.1"/>
</dbReference>
<protein>
    <submittedName>
        <fullName evidence="6">GntR family transcriptional regulator</fullName>
    </submittedName>
</protein>
<reference evidence="6 7" key="1">
    <citation type="submission" date="2019-07" db="EMBL/GenBank/DDBJ databases">
        <title>Whole genome shotgun sequence of Kocuria flava NBRC 107626.</title>
        <authorList>
            <person name="Hosoyama A."/>
            <person name="Uohara A."/>
            <person name="Ohji S."/>
            <person name="Ichikawa N."/>
        </authorList>
    </citation>
    <scope>NUCLEOTIDE SEQUENCE [LARGE SCALE GENOMIC DNA]</scope>
    <source>
        <strain evidence="6 7">NBRC 107626</strain>
    </source>
</reference>
<evidence type="ECO:0000256" key="1">
    <source>
        <dbReference type="ARBA" id="ARBA00001933"/>
    </source>
</evidence>
<evidence type="ECO:0000313" key="6">
    <source>
        <dbReference type="EMBL" id="GEO91272.1"/>
    </source>
</evidence>
<dbReference type="PANTHER" id="PTHR42790:SF19">
    <property type="entry name" value="KYNURENINE_ALPHA-AMINOADIPATE AMINOTRANSFERASE, MITOCHONDRIAL"/>
    <property type="match status" value="1"/>
</dbReference>
<comment type="caution">
    <text evidence="6">The sequence shown here is derived from an EMBL/GenBank/DDBJ whole genome shotgun (WGS) entry which is preliminary data.</text>
</comment>
<accession>A0ABQ0X1R6</accession>
<comment type="cofactor">
    <cofactor evidence="1">
        <name>pyridoxal 5'-phosphate</name>
        <dbReference type="ChEBI" id="CHEBI:597326"/>
    </cofactor>
</comment>
<dbReference type="CDD" id="cd00609">
    <property type="entry name" value="AAT_like"/>
    <property type="match status" value="1"/>
</dbReference>
<dbReference type="InterPro" id="IPR004839">
    <property type="entry name" value="Aminotransferase_I/II_large"/>
</dbReference>
<keyword evidence="7" id="KW-1185">Reference proteome</keyword>
<dbReference type="InterPro" id="IPR015422">
    <property type="entry name" value="PyrdxlP-dep_Trfase_small"/>
</dbReference>
<feature type="domain" description="Aminotransferase class I/classII large" evidence="5">
    <location>
        <begin position="46"/>
        <end position="406"/>
    </location>
</feature>
<dbReference type="InterPro" id="IPR015421">
    <property type="entry name" value="PyrdxlP-dep_Trfase_major"/>
</dbReference>
<evidence type="ECO:0000256" key="3">
    <source>
        <dbReference type="ARBA" id="ARBA00022679"/>
    </source>
</evidence>
<evidence type="ECO:0000256" key="4">
    <source>
        <dbReference type="ARBA" id="ARBA00022898"/>
    </source>
</evidence>
<dbReference type="InterPro" id="IPR015424">
    <property type="entry name" value="PyrdxlP-dep_Trfase"/>
</dbReference>
<dbReference type="Gene3D" id="3.40.640.10">
    <property type="entry name" value="Type I PLP-dependent aspartate aminotransferase-like (Major domain)"/>
    <property type="match status" value="1"/>
</dbReference>
<evidence type="ECO:0000256" key="2">
    <source>
        <dbReference type="ARBA" id="ARBA00022576"/>
    </source>
</evidence>
<dbReference type="SUPFAM" id="SSF53383">
    <property type="entry name" value="PLP-dependent transferases"/>
    <property type="match status" value="1"/>
</dbReference>
<dbReference type="InterPro" id="IPR050859">
    <property type="entry name" value="Class-I_PLP-dep_aminotransf"/>
</dbReference>
<evidence type="ECO:0000259" key="5">
    <source>
        <dbReference type="Pfam" id="PF00155"/>
    </source>
</evidence>